<protein>
    <submittedName>
        <fullName evidence="3">Peptidase_S9 domain-containing protein</fullName>
    </submittedName>
</protein>
<dbReference type="GO" id="GO:0006508">
    <property type="term" value="P:proteolysis"/>
    <property type="evidence" value="ECO:0007669"/>
    <property type="project" value="TreeGrafter"/>
</dbReference>
<sequence>MESELRINPEIGFVCWESSLQMPPRCVFYRLHHIRGDRLPYAVLQHLIHLPQPSLSKEQHLTQKIDCMCFPKTADNPELIEYHSENSKRKHYALLIRPFGAVPGLRYPVIQLVYGGPGVQLVRNAWST</sequence>
<dbReference type="PANTHER" id="PTHR11731">
    <property type="entry name" value="PROTEASE FAMILY S9B,C DIPEPTIDYL-PEPTIDASE IV-RELATED"/>
    <property type="match status" value="1"/>
</dbReference>
<gene>
    <name evidence="1" type="ORF">GPUH_LOCUS22512</name>
</gene>
<accession>A0A183ENH0</accession>
<name>A0A183ENH0_9BILA</name>
<reference evidence="1 2" key="2">
    <citation type="submission" date="2018-11" db="EMBL/GenBank/DDBJ databases">
        <authorList>
            <consortium name="Pathogen Informatics"/>
        </authorList>
    </citation>
    <scope>NUCLEOTIDE SEQUENCE [LARGE SCALE GENOMIC DNA]</scope>
</reference>
<dbReference type="PANTHER" id="PTHR11731:SF193">
    <property type="entry name" value="DIPEPTIDYL PEPTIDASE 9"/>
    <property type="match status" value="1"/>
</dbReference>
<proteinExistence type="predicted"/>
<dbReference type="GO" id="GO:0008239">
    <property type="term" value="F:dipeptidyl-peptidase activity"/>
    <property type="evidence" value="ECO:0007669"/>
    <property type="project" value="TreeGrafter"/>
</dbReference>
<dbReference type="InterPro" id="IPR029058">
    <property type="entry name" value="AB_hydrolase_fold"/>
</dbReference>
<dbReference type="WBParaSite" id="GPUH_0002253801-mRNA-1">
    <property type="protein sequence ID" value="GPUH_0002253801-mRNA-1"/>
    <property type="gene ID" value="GPUH_0002253801"/>
</dbReference>
<dbReference type="EMBL" id="UYRT01095265">
    <property type="protein sequence ID" value="VDN40141.1"/>
    <property type="molecule type" value="Genomic_DNA"/>
</dbReference>
<dbReference type="InterPro" id="IPR050278">
    <property type="entry name" value="Serine_Prot_S9B/DPPIV"/>
</dbReference>
<dbReference type="Proteomes" id="UP000271098">
    <property type="component" value="Unassembled WGS sequence"/>
</dbReference>
<organism evidence="3">
    <name type="scientific">Gongylonema pulchrum</name>
    <dbReference type="NCBI Taxonomy" id="637853"/>
    <lineage>
        <taxon>Eukaryota</taxon>
        <taxon>Metazoa</taxon>
        <taxon>Ecdysozoa</taxon>
        <taxon>Nematoda</taxon>
        <taxon>Chromadorea</taxon>
        <taxon>Rhabditida</taxon>
        <taxon>Spirurina</taxon>
        <taxon>Spiruromorpha</taxon>
        <taxon>Spiruroidea</taxon>
        <taxon>Gongylonematidae</taxon>
        <taxon>Gongylonema</taxon>
    </lineage>
</organism>
<dbReference type="Gene3D" id="3.40.50.1820">
    <property type="entry name" value="alpha/beta hydrolase"/>
    <property type="match status" value="1"/>
</dbReference>
<evidence type="ECO:0000313" key="3">
    <source>
        <dbReference type="WBParaSite" id="GPUH_0002253801-mRNA-1"/>
    </source>
</evidence>
<keyword evidence="2" id="KW-1185">Reference proteome</keyword>
<evidence type="ECO:0000313" key="2">
    <source>
        <dbReference type="Proteomes" id="UP000271098"/>
    </source>
</evidence>
<reference evidence="3" key="1">
    <citation type="submission" date="2016-06" db="UniProtKB">
        <authorList>
            <consortium name="WormBaseParasite"/>
        </authorList>
    </citation>
    <scope>IDENTIFICATION</scope>
</reference>
<dbReference type="AlphaFoldDB" id="A0A183ENH0"/>
<evidence type="ECO:0000313" key="1">
    <source>
        <dbReference type="EMBL" id="VDN40141.1"/>
    </source>
</evidence>